<dbReference type="Proteomes" id="UP000295714">
    <property type="component" value="Unassembled WGS sequence"/>
</dbReference>
<organism evidence="1 2">
    <name type="scientific">Winogradskyella wandonensis</name>
    <dbReference type="NCBI Taxonomy" id="1442586"/>
    <lineage>
        <taxon>Bacteria</taxon>
        <taxon>Pseudomonadati</taxon>
        <taxon>Bacteroidota</taxon>
        <taxon>Flavobacteriia</taxon>
        <taxon>Flavobacteriales</taxon>
        <taxon>Flavobacteriaceae</taxon>
        <taxon>Winogradskyella</taxon>
    </lineage>
</organism>
<evidence type="ECO:0000313" key="2">
    <source>
        <dbReference type="Proteomes" id="UP000295714"/>
    </source>
</evidence>
<reference evidence="1 2" key="1">
    <citation type="journal article" date="2015" name="Stand. Genomic Sci.">
        <title>Genomic Encyclopedia of Bacterial and Archaeal Type Strains, Phase III: the genomes of soil and plant-associated and newly described type strains.</title>
        <authorList>
            <person name="Whitman W.B."/>
            <person name="Woyke T."/>
            <person name="Klenk H.P."/>
            <person name="Zhou Y."/>
            <person name="Lilburn T.G."/>
            <person name="Beck B.J."/>
            <person name="De Vos P."/>
            <person name="Vandamme P."/>
            <person name="Eisen J.A."/>
            <person name="Garrity G."/>
            <person name="Hugenholtz P."/>
            <person name="Kyrpides N.C."/>
        </authorList>
    </citation>
    <scope>NUCLEOTIDE SEQUENCE [LARGE SCALE GENOMIC DNA]</scope>
    <source>
        <strain evidence="1 2">CECT 8445</strain>
    </source>
</reference>
<protein>
    <submittedName>
        <fullName evidence="1">Uncharacterized protein</fullName>
    </submittedName>
</protein>
<proteinExistence type="predicted"/>
<sequence>MILKVWRSFLVKNNSNLHFYSMKRILILFLLINTICYSQTKTSDGIEIVIKKARLVDNISIVGIRQLKVKSNELRKVMIKTKIKSKPDNKVKLSAFSLVDTINKIRYRLADYKGYTGFVGLPELIPFRKSKIYNKKGKEIDTGPPYDRWEKDYFDNYNKEGYTNFEVPVNFGTKDNPQLSIVYFGETDYKKFTAELFFTVLVKNTGLSYELYYKDEKISDIKF</sequence>
<dbReference type="AlphaFoldDB" id="A0A4R1KSK2"/>
<comment type="caution">
    <text evidence="1">The sequence shown here is derived from an EMBL/GenBank/DDBJ whole genome shotgun (WGS) entry which is preliminary data.</text>
</comment>
<gene>
    <name evidence="1" type="ORF">DFQ05_1819</name>
</gene>
<name>A0A4R1KSK2_9FLAO</name>
<dbReference type="EMBL" id="SMGI01000002">
    <property type="protein sequence ID" value="TCK68035.1"/>
    <property type="molecule type" value="Genomic_DNA"/>
</dbReference>
<accession>A0A4R1KSK2</accession>
<keyword evidence="2" id="KW-1185">Reference proteome</keyword>
<evidence type="ECO:0000313" key="1">
    <source>
        <dbReference type="EMBL" id="TCK68035.1"/>
    </source>
</evidence>